<evidence type="ECO:0000256" key="6">
    <source>
        <dbReference type="ARBA" id="ARBA00022833"/>
    </source>
</evidence>
<dbReference type="EC" id="3.1.2.6" evidence="7"/>
<dbReference type="HAMAP" id="MF_01374">
    <property type="entry name" value="Glyoxalase_2"/>
    <property type="match status" value="1"/>
</dbReference>
<dbReference type="Pfam" id="PF16123">
    <property type="entry name" value="HAGH_C"/>
    <property type="match status" value="1"/>
</dbReference>
<evidence type="ECO:0000313" key="9">
    <source>
        <dbReference type="EMBL" id="MFC6034527.1"/>
    </source>
</evidence>
<dbReference type="EMBL" id="JBHPON010000001">
    <property type="protein sequence ID" value="MFC6034527.1"/>
    <property type="molecule type" value="Genomic_DNA"/>
</dbReference>
<evidence type="ECO:0000256" key="5">
    <source>
        <dbReference type="ARBA" id="ARBA00022801"/>
    </source>
</evidence>
<comment type="subunit">
    <text evidence="7">Monomer.</text>
</comment>
<comment type="pathway">
    <text evidence="2 7">Secondary metabolite metabolism; methylglyoxal degradation; (R)-lactate from methylglyoxal: step 2/2.</text>
</comment>
<feature type="binding site" evidence="7">
    <location>
        <position position="61"/>
    </location>
    <ligand>
        <name>Zn(2+)</name>
        <dbReference type="ChEBI" id="CHEBI:29105"/>
        <label>1</label>
    </ligand>
</feature>
<evidence type="ECO:0000256" key="4">
    <source>
        <dbReference type="ARBA" id="ARBA00022723"/>
    </source>
</evidence>
<feature type="binding site" evidence="7">
    <location>
        <position position="63"/>
    </location>
    <ligand>
        <name>Zn(2+)</name>
        <dbReference type="ChEBI" id="CHEBI:29105"/>
        <label>1</label>
    </ligand>
</feature>
<dbReference type="InterPro" id="IPR032282">
    <property type="entry name" value="HAGH_C"/>
</dbReference>
<dbReference type="PANTHER" id="PTHR43705">
    <property type="entry name" value="HYDROXYACYLGLUTATHIONE HYDROLASE"/>
    <property type="match status" value="1"/>
</dbReference>
<dbReference type="InterPro" id="IPR050110">
    <property type="entry name" value="Glyoxalase_II_hydrolase"/>
</dbReference>
<dbReference type="SUPFAM" id="SSF56281">
    <property type="entry name" value="Metallo-hydrolase/oxidoreductase"/>
    <property type="match status" value="1"/>
</dbReference>
<keyword evidence="6 7" id="KW-0862">Zinc</keyword>
<comment type="function">
    <text evidence="7">Thiolesterase that catalyzes the hydrolysis of S-D-lactoyl-glutathione to form glutathione and D-lactic acid.</text>
</comment>
<comment type="caution">
    <text evidence="9">The sequence shown here is derived from an EMBL/GenBank/DDBJ whole genome shotgun (WGS) entry which is preliminary data.</text>
</comment>
<feature type="domain" description="Metallo-beta-lactamase" evidence="8">
    <location>
        <begin position="18"/>
        <end position="176"/>
    </location>
</feature>
<dbReference type="GO" id="GO:0004416">
    <property type="term" value="F:hydroxyacylglutathione hydrolase activity"/>
    <property type="evidence" value="ECO:0007669"/>
    <property type="project" value="UniProtKB-EC"/>
</dbReference>
<proteinExistence type="inferred from homology"/>
<organism evidence="9 10">
    <name type="scientific">Hyphococcus aureus</name>
    <dbReference type="NCBI Taxonomy" id="2666033"/>
    <lineage>
        <taxon>Bacteria</taxon>
        <taxon>Pseudomonadati</taxon>
        <taxon>Pseudomonadota</taxon>
        <taxon>Alphaproteobacteria</taxon>
        <taxon>Parvularculales</taxon>
        <taxon>Parvularculaceae</taxon>
        <taxon>Hyphococcus</taxon>
    </lineage>
</organism>
<dbReference type="PANTHER" id="PTHR43705:SF1">
    <property type="entry name" value="HYDROXYACYLGLUTATHIONE HYDROLASE GLOB"/>
    <property type="match status" value="1"/>
</dbReference>
<evidence type="ECO:0000256" key="7">
    <source>
        <dbReference type="HAMAP-Rule" id="MF_01374"/>
    </source>
</evidence>
<evidence type="ECO:0000256" key="1">
    <source>
        <dbReference type="ARBA" id="ARBA00001623"/>
    </source>
</evidence>
<evidence type="ECO:0000256" key="2">
    <source>
        <dbReference type="ARBA" id="ARBA00004963"/>
    </source>
</evidence>
<feature type="binding site" evidence="7">
    <location>
        <position position="176"/>
    </location>
    <ligand>
        <name>Zn(2+)</name>
        <dbReference type="ChEBI" id="CHEBI:29105"/>
        <label>2</label>
    </ligand>
</feature>
<dbReference type="Pfam" id="PF00753">
    <property type="entry name" value="Lactamase_B"/>
    <property type="match status" value="1"/>
</dbReference>
<dbReference type="CDD" id="cd07723">
    <property type="entry name" value="hydroxyacylglutathione_hydrolase_MBL-fold"/>
    <property type="match status" value="1"/>
</dbReference>
<accession>A0ABW1KVE0</accession>
<feature type="binding site" evidence="7">
    <location>
        <position position="66"/>
    </location>
    <ligand>
        <name>Zn(2+)</name>
        <dbReference type="ChEBI" id="CHEBI:29105"/>
        <label>2</label>
    </ligand>
</feature>
<name>A0ABW1KVE0_9PROT</name>
<comment type="catalytic activity">
    <reaction evidence="1 7">
        <text>an S-(2-hydroxyacyl)glutathione + H2O = a 2-hydroxy carboxylate + glutathione + H(+)</text>
        <dbReference type="Rhea" id="RHEA:21864"/>
        <dbReference type="ChEBI" id="CHEBI:15377"/>
        <dbReference type="ChEBI" id="CHEBI:15378"/>
        <dbReference type="ChEBI" id="CHEBI:57925"/>
        <dbReference type="ChEBI" id="CHEBI:58896"/>
        <dbReference type="ChEBI" id="CHEBI:71261"/>
        <dbReference type="EC" id="3.1.2.6"/>
    </reaction>
</comment>
<gene>
    <name evidence="7 9" type="primary">gloB</name>
    <name evidence="9" type="ORF">ACFMB1_03165</name>
</gene>
<dbReference type="PIRSF" id="PIRSF005457">
    <property type="entry name" value="Glx"/>
    <property type="match status" value="1"/>
</dbReference>
<reference evidence="9 10" key="1">
    <citation type="submission" date="2024-09" db="EMBL/GenBank/DDBJ databases">
        <authorList>
            <person name="Zhang Z.-H."/>
        </authorList>
    </citation>
    <scope>NUCLEOTIDE SEQUENCE [LARGE SCALE GENOMIC DNA]</scope>
    <source>
        <strain evidence="9 10">HHTR114</strain>
    </source>
</reference>
<feature type="binding site" evidence="7">
    <location>
        <position position="138"/>
    </location>
    <ligand>
        <name>Zn(2+)</name>
        <dbReference type="ChEBI" id="CHEBI:29105"/>
        <label>2</label>
    </ligand>
</feature>
<keyword evidence="10" id="KW-1185">Reference proteome</keyword>
<dbReference type="RefSeq" id="WP_379880147.1">
    <property type="nucleotide sequence ID" value="NZ_JBHPON010000001.1"/>
</dbReference>
<keyword evidence="5 7" id="KW-0378">Hydrolase</keyword>
<dbReference type="InterPro" id="IPR017782">
    <property type="entry name" value="Hydroxyacylglutathione_Hdrlase"/>
</dbReference>
<dbReference type="NCBIfam" id="TIGR03413">
    <property type="entry name" value="GSH_gloB"/>
    <property type="match status" value="1"/>
</dbReference>
<dbReference type="Proteomes" id="UP001596116">
    <property type="component" value="Unassembled WGS sequence"/>
</dbReference>
<dbReference type="InterPro" id="IPR001279">
    <property type="entry name" value="Metallo-B-lactamas"/>
</dbReference>
<feature type="binding site" evidence="7">
    <location>
        <position position="138"/>
    </location>
    <ligand>
        <name>Zn(2+)</name>
        <dbReference type="ChEBI" id="CHEBI:29105"/>
        <label>1</label>
    </ligand>
</feature>
<evidence type="ECO:0000313" key="10">
    <source>
        <dbReference type="Proteomes" id="UP001596116"/>
    </source>
</evidence>
<feature type="binding site" evidence="7">
    <location>
        <position position="65"/>
    </location>
    <ligand>
        <name>Zn(2+)</name>
        <dbReference type="ChEBI" id="CHEBI:29105"/>
        <label>2</label>
    </ligand>
</feature>
<dbReference type="SMART" id="SM00849">
    <property type="entry name" value="Lactamase_B"/>
    <property type="match status" value="1"/>
</dbReference>
<comment type="similarity">
    <text evidence="3 7">Belongs to the metallo-beta-lactamase superfamily. Glyoxalase II family.</text>
</comment>
<sequence length="260" mass="28184">MKDTLMPMDIRQFACLSDNYGYLVHDRETGATAAIDTPDAEAINCELDAAGWKLTHILNTHHHWDHVGGNLALKEKWGCTIIGPKGEADKIPGIDQPVGEGDDIMLGASKASVHTTPGHTLGHIVYYFADDRAAFVGDTIFTMGCGRLFEGTAEQMWSSLSMIAALPPETKLYCAHEYTQANAAFALSVDPENDELKKRSADVDALRANNTPTVPTTVALERATNPFLRAGEPALQAAIKMAGAKPVDAFAETRRLKDNF</sequence>
<comment type="cofactor">
    <cofactor evidence="7">
        <name>Zn(2+)</name>
        <dbReference type="ChEBI" id="CHEBI:29105"/>
    </cofactor>
    <text evidence="7">Binds 2 Zn(2+) ions per subunit.</text>
</comment>
<evidence type="ECO:0000259" key="8">
    <source>
        <dbReference type="SMART" id="SM00849"/>
    </source>
</evidence>
<dbReference type="Gene3D" id="3.60.15.10">
    <property type="entry name" value="Ribonuclease Z/Hydroxyacylglutathione hydrolase-like"/>
    <property type="match status" value="1"/>
</dbReference>
<evidence type="ECO:0000256" key="3">
    <source>
        <dbReference type="ARBA" id="ARBA00006759"/>
    </source>
</evidence>
<dbReference type="InterPro" id="IPR036866">
    <property type="entry name" value="RibonucZ/Hydroxyglut_hydro"/>
</dbReference>
<keyword evidence="4 7" id="KW-0479">Metal-binding</keyword>
<protein>
    <recommendedName>
        <fullName evidence="7">Hydroxyacylglutathione hydrolase</fullName>
        <ecNumber evidence="7">3.1.2.6</ecNumber>
    </recommendedName>
    <alternativeName>
        <fullName evidence="7">Glyoxalase II</fullName>
        <shortName evidence="7">Glx II</shortName>
    </alternativeName>
</protein>
<feature type="binding site" evidence="7">
    <location>
        <position position="119"/>
    </location>
    <ligand>
        <name>Zn(2+)</name>
        <dbReference type="ChEBI" id="CHEBI:29105"/>
        <label>1</label>
    </ligand>
</feature>
<dbReference type="InterPro" id="IPR035680">
    <property type="entry name" value="Clx_II_MBL"/>
</dbReference>